<dbReference type="Proteomes" id="UP000198749">
    <property type="component" value="Unassembled WGS sequence"/>
</dbReference>
<evidence type="ECO:0000256" key="1">
    <source>
        <dbReference type="SAM" id="Phobius"/>
    </source>
</evidence>
<keyword evidence="1" id="KW-1133">Transmembrane helix</keyword>
<dbReference type="EMBL" id="FOGB01000005">
    <property type="protein sequence ID" value="SEQ57241.1"/>
    <property type="molecule type" value="Genomic_DNA"/>
</dbReference>
<dbReference type="STRING" id="355243.SAMN03080615_01938"/>
<evidence type="ECO:0000313" key="2">
    <source>
        <dbReference type="EMBL" id="SEQ57241.1"/>
    </source>
</evidence>
<sequence>MNKNKKDLLQSTSARKGKAGEVCMNRRRFLSKTGTYAVAASAVVLGGGLFAPDSYAAKKIGEKANTTLLKMARDIYPHDTLEDKYYTQVLTPMIQAAASDDKKLSELADGAKSLDQIASQLFGVSYIDIKSEKDRVSVLKQIESSPFFQNIKGALMMGIYNNPDLWPRFGYGGSAWEKGGYINRGYNDIDWI</sequence>
<feature type="transmembrane region" description="Helical" evidence="1">
    <location>
        <begin position="34"/>
        <end position="51"/>
    </location>
</feature>
<dbReference type="RefSeq" id="WP_245756543.1">
    <property type="nucleotide sequence ID" value="NZ_AP025284.1"/>
</dbReference>
<organism evidence="2 3">
    <name type="scientific">Amphritea atlantica</name>
    <dbReference type="NCBI Taxonomy" id="355243"/>
    <lineage>
        <taxon>Bacteria</taxon>
        <taxon>Pseudomonadati</taxon>
        <taxon>Pseudomonadota</taxon>
        <taxon>Gammaproteobacteria</taxon>
        <taxon>Oceanospirillales</taxon>
        <taxon>Oceanospirillaceae</taxon>
        <taxon>Amphritea</taxon>
    </lineage>
</organism>
<keyword evidence="1" id="KW-0472">Membrane</keyword>
<evidence type="ECO:0000313" key="3">
    <source>
        <dbReference type="Proteomes" id="UP000198749"/>
    </source>
</evidence>
<accession>A0A1H9H4G7</accession>
<evidence type="ECO:0008006" key="4">
    <source>
        <dbReference type="Google" id="ProtNLM"/>
    </source>
</evidence>
<dbReference type="AlphaFoldDB" id="A0A1H9H4G7"/>
<reference evidence="3" key="1">
    <citation type="submission" date="2016-10" db="EMBL/GenBank/DDBJ databases">
        <authorList>
            <person name="Varghese N."/>
            <person name="Submissions S."/>
        </authorList>
    </citation>
    <scope>NUCLEOTIDE SEQUENCE [LARGE SCALE GENOMIC DNA]</scope>
    <source>
        <strain evidence="3">DSM 18887</strain>
    </source>
</reference>
<gene>
    <name evidence="2" type="ORF">SAMN03080615_01938</name>
</gene>
<name>A0A1H9H4G7_9GAMM</name>
<dbReference type="PROSITE" id="PS51318">
    <property type="entry name" value="TAT"/>
    <property type="match status" value="1"/>
</dbReference>
<dbReference type="InterPro" id="IPR006311">
    <property type="entry name" value="TAT_signal"/>
</dbReference>
<keyword evidence="1" id="KW-0812">Transmembrane</keyword>
<keyword evidence="3" id="KW-1185">Reference proteome</keyword>
<proteinExistence type="predicted"/>
<protein>
    <recommendedName>
        <fullName evidence="4">Tat (Twin-arginine translocation) pathway signal sequence</fullName>
    </recommendedName>
</protein>